<keyword evidence="8 13" id="KW-0560">Oxidoreductase</keyword>
<dbReference type="InterPro" id="IPR001100">
    <property type="entry name" value="Pyr_nuc-diS_OxRdtase"/>
</dbReference>
<evidence type="ECO:0000259" key="14">
    <source>
        <dbReference type="Pfam" id="PF02852"/>
    </source>
</evidence>
<feature type="domain" description="Pyridine nucleotide-disulphide oxidoreductase dimerisation" evidence="14">
    <location>
        <begin position="351"/>
        <end position="459"/>
    </location>
</feature>
<reference evidence="16 17" key="1">
    <citation type="journal article" date="2021" name="Int. J. Syst. Evol. Microbiol.">
        <title>Novosphingobium decolorationis sp. nov., an aniline blue-decolourizing bacterium isolated from East Pacific sediment.</title>
        <authorList>
            <person name="Chen X."/>
            <person name="Dong B."/>
            <person name="Chen T."/>
            <person name="Ren N."/>
            <person name="Wang J."/>
            <person name="Xu Y."/>
            <person name="Yang J."/>
            <person name="Zhu S."/>
            <person name="Chen J."/>
        </authorList>
    </citation>
    <scope>NUCLEOTIDE SEQUENCE [LARGE SCALE GENOMIC DNA]</scope>
    <source>
        <strain evidence="16 17">502str22</strain>
    </source>
</reference>
<organism evidence="16 17">
    <name type="scientific">Novosphingobium decolorationis</name>
    <dbReference type="NCBI Taxonomy" id="2698673"/>
    <lineage>
        <taxon>Bacteria</taxon>
        <taxon>Pseudomonadati</taxon>
        <taxon>Pseudomonadota</taxon>
        <taxon>Alphaproteobacteria</taxon>
        <taxon>Sphingomonadales</taxon>
        <taxon>Sphingomonadaceae</taxon>
        <taxon>Novosphingobium</taxon>
    </lineage>
</organism>
<comment type="catalytic activity">
    <reaction evidence="12 13">
        <text>N(6)-[(R)-dihydrolipoyl]-L-lysyl-[protein] + NAD(+) = N(6)-[(R)-lipoyl]-L-lysyl-[protein] + NADH + H(+)</text>
        <dbReference type="Rhea" id="RHEA:15045"/>
        <dbReference type="Rhea" id="RHEA-COMP:10474"/>
        <dbReference type="Rhea" id="RHEA-COMP:10475"/>
        <dbReference type="ChEBI" id="CHEBI:15378"/>
        <dbReference type="ChEBI" id="CHEBI:57540"/>
        <dbReference type="ChEBI" id="CHEBI:57945"/>
        <dbReference type="ChEBI" id="CHEBI:83099"/>
        <dbReference type="ChEBI" id="CHEBI:83100"/>
        <dbReference type="EC" id="1.8.1.4"/>
    </reaction>
</comment>
<dbReference type="InterPro" id="IPR012999">
    <property type="entry name" value="Pyr_OxRdtase_I_AS"/>
</dbReference>
<dbReference type="NCBIfam" id="TIGR01350">
    <property type="entry name" value="lipoamide_DH"/>
    <property type="match status" value="1"/>
</dbReference>
<evidence type="ECO:0000313" key="16">
    <source>
        <dbReference type="EMBL" id="QVM82576.1"/>
    </source>
</evidence>
<accession>A0ABX8E0E1</accession>
<keyword evidence="5" id="KW-0963">Cytoplasm</keyword>
<name>A0ABX8E0E1_9SPHN</name>
<keyword evidence="7 13" id="KW-0274">FAD</keyword>
<evidence type="ECO:0000256" key="5">
    <source>
        <dbReference type="ARBA" id="ARBA00022490"/>
    </source>
</evidence>
<dbReference type="InterPro" id="IPR006258">
    <property type="entry name" value="Lipoamide_DH"/>
</dbReference>
<dbReference type="EC" id="1.8.1.4" evidence="3 13"/>
<evidence type="ECO:0000259" key="15">
    <source>
        <dbReference type="Pfam" id="PF07992"/>
    </source>
</evidence>
<dbReference type="Pfam" id="PF07992">
    <property type="entry name" value="Pyr_redox_2"/>
    <property type="match status" value="1"/>
</dbReference>
<keyword evidence="6 13" id="KW-0285">Flavoprotein</keyword>
<dbReference type="Proteomes" id="UP000677126">
    <property type="component" value="Chromosome"/>
</dbReference>
<dbReference type="RefSeq" id="WP_039393716.1">
    <property type="nucleotide sequence ID" value="NZ_CP054856.1"/>
</dbReference>
<keyword evidence="17" id="KW-1185">Reference proteome</keyword>
<dbReference type="GO" id="GO:0004148">
    <property type="term" value="F:dihydrolipoyl dehydrogenase (NADH) activity"/>
    <property type="evidence" value="ECO:0007669"/>
    <property type="project" value="UniProtKB-EC"/>
</dbReference>
<dbReference type="InterPro" id="IPR023753">
    <property type="entry name" value="FAD/NAD-binding_dom"/>
</dbReference>
<evidence type="ECO:0000256" key="1">
    <source>
        <dbReference type="ARBA" id="ARBA00004496"/>
    </source>
</evidence>
<dbReference type="InterPro" id="IPR004099">
    <property type="entry name" value="Pyr_nucl-diS_OxRdtase_dimer"/>
</dbReference>
<comment type="subcellular location">
    <subcellularLocation>
        <location evidence="1">Cytoplasm</location>
    </subcellularLocation>
</comment>
<evidence type="ECO:0000256" key="2">
    <source>
        <dbReference type="ARBA" id="ARBA00007532"/>
    </source>
</evidence>
<evidence type="ECO:0000256" key="6">
    <source>
        <dbReference type="ARBA" id="ARBA00022630"/>
    </source>
</evidence>
<dbReference type="PRINTS" id="PR00368">
    <property type="entry name" value="FADPNR"/>
</dbReference>
<evidence type="ECO:0000256" key="11">
    <source>
        <dbReference type="ARBA" id="ARBA00023284"/>
    </source>
</evidence>
<evidence type="ECO:0000256" key="4">
    <source>
        <dbReference type="ARBA" id="ARBA00016961"/>
    </source>
</evidence>
<dbReference type="Gene3D" id="3.50.50.60">
    <property type="entry name" value="FAD/NAD(P)-binding domain"/>
    <property type="match status" value="2"/>
</dbReference>
<sequence>MADTYDVIVLGSGPGGYVSAIRAAQLGLKTAIVERELLGGICLNWGCIPTKALLRSAEVFHQMQHAKNYGLAADNIRADLDAVVKRSRGVAKQLNQGVTHLMKKNKITVHMGTGTLVGDGKIEVAGEKGKETISAKHIIVATGARARELPNAPVDGKRVWTYRHAMTPTEMPTKLLVMGSGAIGVEFASFYNDMGVDVTIVEMVDRIMPVEDKDVSAFMHKALTKQGMKILTETAVQDVKAGAKDVKVKIKAKDGKVTEETYSHVISAVGIVPNTENVGLEKVGAKLERGFIQIDDYGRTGVKGLWAIGDCTPGPWLAHKASHEGVTAAEAIAQELGNKDVHPHGLDRNNIPGCTYCHPQVASVGMTEAKAKEAGYTVKAGTFPFIGNGKAIALGEPEGFVKTVFDAKTGELLGAHMVGAEVTEMIQGYVVGKTLETTEAELMQTVFPHPTISESMHESVLAAFGRAIHI</sequence>
<evidence type="ECO:0000256" key="12">
    <source>
        <dbReference type="ARBA" id="ARBA00049187"/>
    </source>
</evidence>
<dbReference type="PIRSF" id="PIRSF000350">
    <property type="entry name" value="Mercury_reductase_MerA"/>
    <property type="match status" value="1"/>
</dbReference>
<feature type="domain" description="FAD/NAD(P)-binding" evidence="15">
    <location>
        <begin position="5"/>
        <end position="325"/>
    </location>
</feature>
<evidence type="ECO:0000256" key="13">
    <source>
        <dbReference type="RuleBase" id="RU003692"/>
    </source>
</evidence>
<keyword evidence="10" id="KW-1015">Disulfide bond</keyword>
<evidence type="ECO:0000256" key="9">
    <source>
        <dbReference type="ARBA" id="ARBA00023027"/>
    </source>
</evidence>
<dbReference type="InterPro" id="IPR016156">
    <property type="entry name" value="FAD/NAD-linked_Rdtase_dimer_sf"/>
</dbReference>
<evidence type="ECO:0000256" key="7">
    <source>
        <dbReference type="ARBA" id="ARBA00022827"/>
    </source>
</evidence>
<dbReference type="PANTHER" id="PTHR22912">
    <property type="entry name" value="DISULFIDE OXIDOREDUCTASE"/>
    <property type="match status" value="1"/>
</dbReference>
<dbReference type="PROSITE" id="PS00076">
    <property type="entry name" value="PYRIDINE_REDOX_1"/>
    <property type="match status" value="1"/>
</dbReference>
<comment type="cofactor">
    <cofactor evidence="13">
        <name>FAD</name>
        <dbReference type="ChEBI" id="CHEBI:57692"/>
    </cofactor>
    <text evidence="13">Binds 1 FAD per subunit.</text>
</comment>
<evidence type="ECO:0000313" key="17">
    <source>
        <dbReference type="Proteomes" id="UP000677126"/>
    </source>
</evidence>
<dbReference type="PANTHER" id="PTHR22912:SF217">
    <property type="entry name" value="DIHYDROLIPOYL DEHYDROGENASE"/>
    <property type="match status" value="1"/>
</dbReference>
<dbReference type="PRINTS" id="PR00411">
    <property type="entry name" value="PNDRDTASEI"/>
</dbReference>
<dbReference type="EMBL" id="CP054856">
    <property type="protein sequence ID" value="QVM82576.1"/>
    <property type="molecule type" value="Genomic_DNA"/>
</dbReference>
<dbReference type="Gene3D" id="3.30.390.30">
    <property type="match status" value="1"/>
</dbReference>
<evidence type="ECO:0000256" key="8">
    <source>
        <dbReference type="ARBA" id="ARBA00023002"/>
    </source>
</evidence>
<keyword evidence="11 13" id="KW-0676">Redox-active center</keyword>
<dbReference type="Pfam" id="PF02852">
    <property type="entry name" value="Pyr_redox_dim"/>
    <property type="match status" value="1"/>
</dbReference>
<dbReference type="SUPFAM" id="SSF51905">
    <property type="entry name" value="FAD/NAD(P)-binding domain"/>
    <property type="match status" value="1"/>
</dbReference>
<comment type="miscellaneous">
    <text evidence="13">The active site is a redox-active disulfide bond.</text>
</comment>
<dbReference type="InterPro" id="IPR050151">
    <property type="entry name" value="Class-I_Pyr_Nuc-Dis_Oxidored"/>
</dbReference>
<comment type="similarity">
    <text evidence="2 13">Belongs to the class-I pyridine nucleotide-disulfide oxidoreductase family.</text>
</comment>
<protein>
    <recommendedName>
        <fullName evidence="4 13">Dihydrolipoyl dehydrogenase</fullName>
        <ecNumber evidence="3 13">1.8.1.4</ecNumber>
    </recommendedName>
</protein>
<evidence type="ECO:0000256" key="3">
    <source>
        <dbReference type="ARBA" id="ARBA00012608"/>
    </source>
</evidence>
<evidence type="ECO:0000256" key="10">
    <source>
        <dbReference type="ARBA" id="ARBA00023157"/>
    </source>
</evidence>
<dbReference type="InterPro" id="IPR036188">
    <property type="entry name" value="FAD/NAD-bd_sf"/>
</dbReference>
<gene>
    <name evidence="16" type="primary">lpdA</name>
    <name evidence="16" type="ORF">HT578_01630</name>
</gene>
<keyword evidence="9 13" id="KW-0520">NAD</keyword>
<proteinExistence type="inferred from homology"/>
<dbReference type="SUPFAM" id="SSF55424">
    <property type="entry name" value="FAD/NAD-linked reductases, dimerisation (C-terminal) domain"/>
    <property type="match status" value="1"/>
</dbReference>